<keyword evidence="3" id="KW-1185">Reference proteome</keyword>
<accession>A0A3P7J4V7</accession>
<sequence>MRFLLIFSIFFAIVLAQQDTITYLGRDRYGAYHFDIDHDNDFGPFSYGRYFDRYNPYYGYGGFDNYDRGYGYGRGFYGRFNPYNRYRSRGFYRPYFLGGSFAP</sequence>
<name>A0A3P7J4V7_STRVU</name>
<evidence type="ECO:0000256" key="1">
    <source>
        <dbReference type="SAM" id="SignalP"/>
    </source>
</evidence>
<dbReference type="Proteomes" id="UP000270094">
    <property type="component" value="Unassembled WGS sequence"/>
</dbReference>
<keyword evidence="1" id="KW-0732">Signal</keyword>
<proteinExistence type="predicted"/>
<protein>
    <submittedName>
        <fullName evidence="2">Uncharacterized protein</fullName>
    </submittedName>
</protein>
<organism evidence="2 3">
    <name type="scientific">Strongylus vulgaris</name>
    <name type="common">Blood worm</name>
    <dbReference type="NCBI Taxonomy" id="40348"/>
    <lineage>
        <taxon>Eukaryota</taxon>
        <taxon>Metazoa</taxon>
        <taxon>Ecdysozoa</taxon>
        <taxon>Nematoda</taxon>
        <taxon>Chromadorea</taxon>
        <taxon>Rhabditida</taxon>
        <taxon>Rhabditina</taxon>
        <taxon>Rhabditomorpha</taxon>
        <taxon>Strongyloidea</taxon>
        <taxon>Strongylidae</taxon>
        <taxon>Strongylus</taxon>
    </lineage>
</organism>
<evidence type="ECO:0000313" key="2">
    <source>
        <dbReference type="EMBL" id="VDM74799.1"/>
    </source>
</evidence>
<feature type="signal peptide" evidence="1">
    <location>
        <begin position="1"/>
        <end position="16"/>
    </location>
</feature>
<dbReference type="AlphaFoldDB" id="A0A3P7J4V7"/>
<reference evidence="2 3" key="1">
    <citation type="submission" date="2018-11" db="EMBL/GenBank/DDBJ databases">
        <authorList>
            <consortium name="Pathogen Informatics"/>
        </authorList>
    </citation>
    <scope>NUCLEOTIDE SEQUENCE [LARGE SCALE GENOMIC DNA]</scope>
</reference>
<dbReference type="EMBL" id="UYYB01094651">
    <property type="protein sequence ID" value="VDM74799.1"/>
    <property type="molecule type" value="Genomic_DNA"/>
</dbReference>
<gene>
    <name evidence="2" type="ORF">SVUK_LOCUS9797</name>
</gene>
<evidence type="ECO:0000313" key="3">
    <source>
        <dbReference type="Proteomes" id="UP000270094"/>
    </source>
</evidence>
<feature type="chain" id="PRO_5018258790" evidence="1">
    <location>
        <begin position="17"/>
        <end position="103"/>
    </location>
</feature>